<dbReference type="PANTHER" id="PTHR22911">
    <property type="entry name" value="ACYL-MALONYL CONDENSING ENZYME-RELATED"/>
    <property type="match status" value="1"/>
</dbReference>
<evidence type="ECO:0000259" key="2">
    <source>
        <dbReference type="Pfam" id="PF00892"/>
    </source>
</evidence>
<keyword evidence="1" id="KW-1133">Transmembrane helix</keyword>
<feature type="transmembrane region" description="Helical" evidence="1">
    <location>
        <begin position="238"/>
        <end position="258"/>
    </location>
</feature>
<sequence length="287" mass="30916">MSTPLQGVLLQLTALAFFVAMDTVIKYLTGVMPVPQIMFGRFLFHLIVVAIAIRVATGSLPWRTRAPKLQTIRSLCLFGANFIFSTALFYIPLADATAVGFAAPALTVAMAAIFLHERVGWLRWVGVAVGFAGVLVALRPPILTGESAPHWATVLPLFTALIFSVYQILTRKLATIDNARTTVLHTSFAALCMTAVIVPFVWVPVPGWVWGAFLGLGLLGGIGHFLLVLAYTRAPASLLGPLHYTQLIWASISGALVFGQWPSLWTLAGAVIMALGAVLVALPRRRT</sequence>
<dbReference type="OrthoDB" id="9812899at2"/>
<feature type="domain" description="EamA" evidence="2">
    <location>
        <begin position="7"/>
        <end position="138"/>
    </location>
</feature>
<evidence type="ECO:0000313" key="3">
    <source>
        <dbReference type="EMBL" id="PZW43172.1"/>
    </source>
</evidence>
<gene>
    <name evidence="3" type="ORF">C8P66_11693</name>
</gene>
<name>A0A2W7IC74_9PROT</name>
<dbReference type="AlphaFoldDB" id="A0A2W7IC74"/>
<dbReference type="InterPro" id="IPR037185">
    <property type="entry name" value="EmrE-like"/>
</dbReference>
<feature type="transmembrane region" description="Helical" evidence="1">
    <location>
        <begin position="181"/>
        <end position="202"/>
    </location>
</feature>
<comment type="caution">
    <text evidence="3">The sequence shown here is derived from an EMBL/GenBank/DDBJ whole genome shotgun (WGS) entry which is preliminary data.</text>
</comment>
<feature type="transmembrane region" description="Helical" evidence="1">
    <location>
        <begin position="208"/>
        <end position="231"/>
    </location>
</feature>
<reference evidence="3 4" key="1">
    <citation type="submission" date="2018-06" db="EMBL/GenBank/DDBJ databases">
        <title>Genomic Encyclopedia of Archaeal and Bacterial Type Strains, Phase II (KMG-II): from individual species to whole genera.</title>
        <authorList>
            <person name="Goeker M."/>
        </authorList>
    </citation>
    <scope>NUCLEOTIDE SEQUENCE [LARGE SCALE GENOMIC DNA]</scope>
    <source>
        <strain evidence="3 4">DSM 24525</strain>
    </source>
</reference>
<evidence type="ECO:0000313" key="4">
    <source>
        <dbReference type="Proteomes" id="UP000249688"/>
    </source>
</evidence>
<feature type="transmembrane region" description="Helical" evidence="1">
    <location>
        <begin position="122"/>
        <end position="142"/>
    </location>
</feature>
<keyword evidence="4" id="KW-1185">Reference proteome</keyword>
<keyword evidence="1" id="KW-0812">Transmembrane</keyword>
<organism evidence="3 4">
    <name type="scientific">Humitalea rosea</name>
    <dbReference type="NCBI Taxonomy" id="990373"/>
    <lineage>
        <taxon>Bacteria</taxon>
        <taxon>Pseudomonadati</taxon>
        <taxon>Pseudomonadota</taxon>
        <taxon>Alphaproteobacteria</taxon>
        <taxon>Acetobacterales</taxon>
        <taxon>Roseomonadaceae</taxon>
        <taxon>Humitalea</taxon>
    </lineage>
</organism>
<feature type="transmembrane region" description="Helical" evidence="1">
    <location>
        <begin position="148"/>
        <end position="169"/>
    </location>
</feature>
<feature type="domain" description="EamA" evidence="2">
    <location>
        <begin position="154"/>
        <end position="281"/>
    </location>
</feature>
<keyword evidence="1" id="KW-0472">Membrane</keyword>
<dbReference type="InterPro" id="IPR000620">
    <property type="entry name" value="EamA_dom"/>
</dbReference>
<evidence type="ECO:0000256" key="1">
    <source>
        <dbReference type="SAM" id="Phobius"/>
    </source>
</evidence>
<feature type="transmembrane region" description="Helical" evidence="1">
    <location>
        <begin position="38"/>
        <end position="60"/>
    </location>
</feature>
<dbReference type="EMBL" id="QKYU01000016">
    <property type="protein sequence ID" value="PZW43172.1"/>
    <property type="molecule type" value="Genomic_DNA"/>
</dbReference>
<feature type="transmembrane region" description="Helical" evidence="1">
    <location>
        <begin position="97"/>
        <end position="115"/>
    </location>
</feature>
<dbReference type="RefSeq" id="WP_111399071.1">
    <property type="nucleotide sequence ID" value="NZ_QKYU01000016.1"/>
</dbReference>
<dbReference type="Proteomes" id="UP000249688">
    <property type="component" value="Unassembled WGS sequence"/>
</dbReference>
<dbReference type="PANTHER" id="PTHR22911:SF103">
    <property type="entry name" value="BLR2811 PROTEIN"/>
    <property type="match status" value="1"/>
</dbReference>
<dbReference type="GO" id="GO:0016020">
    <property type="term" value="C:membrane"/>
    <property type="evidence" value="ECO:0007669"/>
    <property type="project" value="InterPro"/>
</dbReference>
<dbReference type="Pfam" id="PF00892">
    <property type="entry name" value="EamA"/>
    <property type="match status" value="2"/>
</dbReference>
<feature type="transmembrane region" description="Helical" evidence="1">
    <location>
        <begin position="264"/>
        <end position="282"/>
    </location>
</feature>
<proteinExistence type="predicted"/>
<accession>A0A2W7IC74</accession>
<dbReference type="SUPFAM" id="SSF103481">
    <property type="entry name" value="Multidrug resistance efflux transporter EmrE"/>
    <property type="match status" value="2"/>
</dbReference>
<protein>
    <submittedName>
        <fullName evidence="3">Threonine/homoserine efflux transporter RhtA</fullName>
    </submittedName>
</protein>
<feature type="transmembrane region" description="Helical" evidence="1">
    <location>
        <begin position="72"/>
        <end position="91"/>
    </location>
</feature>